<protein>
    <recommendedName>
        <fullName evidence="2">SGNH hydrolase-type esterase domain-containing protein</fullName>
    </recommendedName>
</protein>
<reference evidence="1" key="1">
    <citation type="submission" date="2019-08" db="EMBL/GenBank/DDBJ databases">
        <authorList>
            <person name="Kucharzyk K."/>
            <person name="Murdoch R.W."/>
            <person name="Higgins S."/>
            <person name="Loffler F."/>
        </authorList>
    </citation>
    <scope>NUCLEOTIDE SEQUENCE</scope>
</reference>
<accession>A0A644Y8C6</accession>
<proteinExistence type="predicted"/>
<dbReference type="AlphaFoldDB" id="A0A644Y8C6"/>
<sequence>MEKTRPDWAANYHKYSDLVREIAGPMLNDNLKRWERLRKANPKAYRLLMRDPLHVNPVGNAVIGLDLIRMLDLTLPDENLPWIRDGVFAQYCLDLLAELEAVRADSAASTKQQ</sequence>
<evidence type="ECO:0008006" key="2">
    <source>
        <dbReference type="Google" id="ProtNLM"/>
    </source>
</evidence>
<dbReference type="EMBL" id="VSSQ01004347">
    <property type="protein sequence ID" value="MPM24816.1"/>
    <property type="molecule type" value="Genomic_DNA"/>
</dbReference>
<evidence type="ECO:0000313" key="1">
    <source>
        <dbReference type="EMBL" id="MPM24816.1"/>
    </source>
</evidence>
<comment type="caution">
    <text evidence="1">The sequence shown here is derived from an EMBL/GenBank/DDBJ whole genome shotgun (WGS) entry which is preliminary data.</text>
</comment>
<name>A0A644Y8C6_9ZZZZ</name>
<organism evidence="1">
    <name type="scientific">bioreactor metagenome</name>
    <dbReference type="NCBI Taxonomy" id="1076179"/>
    <lineage>
        <taxon>unclassified sequences</taxon>
        <taxon>metagenomes</taxon>
        <taxon>ecological metagenomes</taxon>
    </lineage>
</organism>
<gene>
    <name evidence="1" type="ORF">SDC9_71302</name>
</gene>